<comment type="caution">
    <text evidence="2">The sequence shown here is derived from an EMBL/GenBank/DDBJ whole genome shotgun (WGS) entry which is preliminary data.</text>
</comment>
<dbReference type="Proteomes" id="UP000729701">
    <property type="component" value="Unassembled WGS sequence"/>
</dbReference>
<organism evidence="2 3">
    <name type="scientific">Cyanomargarita calcarea GSE-NOS-MK-12-04C</name>
    <dbReference type="NCBI Taxonomy" id="2839659"/>
    <lineage>
        <taxon>Bacteria</taxon>
        <taxon>Bacillati</taxon>
        <taxon>Cyanobacteriota</taxon>
        <taxon>Cyanophyceae</taxon>
        <taxon>Nostocales</taxon>
        <taxon>Cyanomargaritaceae</taxon>
        <taxon>Cyanomargarita</taxon>
    </lineage>
</organism>
<accession>A0A951UVM6</accession>
<name>A0A951UVM6_9CYAN</name>
<gene>
    <name evidence="2" type="ORF">KME60_26230</name>
</gene>
<evidence type="ECO:0000313" key="2">
    <source>
        <dbReference type="EMBL" id="MBW4670826.1"/>
    </source>
</evidence>
<reference evidence="2" key="2">
    <citation type="journal article" date="2022" name="Microbiol. Resour. Announc.">
        <title>Metagenome Sequencing to Explore Phylogenomics of Terrestrial Cyanobacteria.</title>
        <authorList>
            <person name="Ward R.D."/>
            <person name="Stajich J.E."/>
            <person name="Johansen J.R."/>
            <person name="Huntemann M."/>
            <person name="Clum A."/>
            <person name="Foster B."/>
            <person name="Foster B."/>
            <person name="Roux S."/>
            <person name="Palaniappan K."/>
            <person name="Varghese N."/>
            <person name="Mukherjee S."/>
            <person name="Reddy T.B.K."/>
            <person name="Daum C."/>
            <person name="Copeland A."/>
            <person name="Chen I.A."/>
            <person name="Ivanova N.N."/>
            <person name="Kyrpides N.C."/>
            <person name="Shapiro N."/>
            <person name="Eloe-Fadrosh E.A."/>
            <person name="Pietrasiak N."/>
        </authorList>
    </citation>
    <scope>NUCLEOTIDE SEQUENCE</scope>
    <source>
        <strain evidence="2">GSE-NOS-MK-12-04C</strain>
    </source>
</reference>
<dbReference type="Pfam" id="PF20129">
    <property type="entry name" value="DUF6519"/>
    <property type="match status" value="2"/>
</dbReference>
<protein>
    <submittedName>
        <fullName evidence="2">Tail fiber domain-containing protein</fullName>
    </submittedName>
</protein>
<dbReference type="Pfam" id="PF13884">
    <property type="entry name" value="Peptidase_S74"/>
    <property type="match status" value="1"/>
</dbReference>
<evidence type="ECO:0000259" key="1">
    <source>
        <dbReference type="PROSITE" id="PS51688"/>
    </source>
</evidence>
<dbReference type="InterPro" id="IPR045392">
    <property type="entry name" value="DUF6519"/>
</dbReference>
<sequence>MKGDFTRSTFKAEKHYNGVRMQQGRLQLDADWNEQVDIQNHINQSLTQDLIGDSGAAKSGDGFKISIKAEATDKDLTIAAGHIYVNGILCELEEPTTYTVQPDYPNPPKLDNGSYLAYLDVWERHITAIEDQKILEPALKGLDTATRTKTIWQVKLISAPKDLSEGKIEEWIKTWKSPDGGSLNQDSKAYLTAATADGISAKDLINPNKKNYRGSENQLYRVEIHTSGDINTAKFKWSRNNGTTVSAIDSIKGNSINLVNIGRDDLQSFKVNQWVEILDEEQELKNEPGMLLRLQKAFNTQLDVIGNPVESQFSGKKKLKVRGWHDTDKQEIPVSDTDKWFEIENGIYIKFDENSNYKTGDYWLIPARAVTKDIDWDYDKSGERKKERSHGIQHHYSPLALVKYENEKFTEVKDYRQTFPPLKNVLDKTGDIMTGDLEIQANLYVTRKLVNSEFIPGKVGIGTTTPFQQLIIDSTGKVGIGYNEANQTAGLAIRDNVGIGTFDPKQQLIINSGKVGIGYNETNQTAGLAIRGNVGIGTFDPKQQLIINSGKVGIGYNEPNQTAGLAIRDNVGIGTFDPKQQLIINSGKVGIGYNEANQTAGLAIRDNVGIGTFDPKQQLIINSGKVGIGYNEANQTAGLAIRDNVGIGTFDPKQQLIINSGKVGIGYNEANQTAGLAIRDNVGIGTTQPNALLDIKATTKDGVKTPFLVQNPEKSLFAIKDDGKVGIGIDNPEQKLVINNGKVGIGYNDSTQTATLAIKENVGIGTPTPNALLNIKTLTKDGTKTSLLVENSDSNLFAIKDDGKVGIGIDSPEQKLVINNGKVGIGYNEANQTAALAIRDNLGIGTFDPSALLEIQATTKNAAAISFLVQNSERSLFAIKNDGNIGIGVVTPEQKLVINEGKVSIGYNDSTQTAALAIQDNVGIGTTKPNALLDIKTATKDGIETSFLVQNPDRALLTVKDDGKVGIGISQPKAKLEIEGVVPTFGTGQIKSDRANKITGIQTKFQQELHIGDTITVDTQPRIITNIDDDNSLTVNVAFDPDLPSDGTTFTYQSPILNLLDSVGKTQMIVTNGGNVSIGNTFPNTNAKLFLDGDLRVNGKLLQNSSRELKENITKLSSQEALETLNSLEPVKFTYKDSPDPKIHVGFISEDVPNLLTSSDNTSVSPVDIAAVLTKAVKDQQVTISLLVHALKEHQKQISTLVEKVRVLESRN</sequence>
<dbReference type="PROSITE" id="PS51688">
    <property type="entry name" value="ICA"/>
    <property type="match status" value="1"/>
</dbReference>
<dbReference type="EMBL" id="JAHHGZ010000035">
    <property type="protein sequence ID" value="MBW4670826.1"/>
    <property type="molecule type" value="Genomic_DNA"/>
</dbReference>
<dbReference type="AlphaFoldDB" id="A0A951UVM6"/>
<dbReference type="InterPro" id="IPR030392">
    <property type="entry name" value="S74_ICA"/>
</dbReference>
<proteinExistence type="predicted"/>
<evidence type="ECO:0000313" key="3">
    <source>
        <dbReference type="Proteomes" id="UP000729701"/>
    </source>
</evidence>
<feature type="domain" description="Peptidase S74" evidence="1">
    <location>
        <begin position="1105"/>
        <end position="1205"/>
    </location>
</feature>
<reference evidence="2" key="1">
    <citation type="submission" date="2021-05" db="EMBL/GenBank/DDBJ databases">
        <authorList>
            <person name="Pietrasiak N."/>
            <person name="Ward R."/>
            <person name="Stajich J.E."/>
            <person name="Kurbessoian T."/>
        </authorList>
    </citation>
    <scope>NUCLEOTIDE SEQUENCE</scope>
    <source>
        <strain evidence="2">GSE-NOS-MK-12-04C</strain>
    </source>
</reference>